<evidence type="ECO:0000313" key="2">
    <source>
        <dbReference type="Proteomes" id="UP001324634"/>
    </source>
</evidence>
<dbReference type="AlphaFoldDB" id="A0AAX4HL19"/>
<reference evidence="1 2" key="1">
    <citation type="submission" date="2023-11" db="EMBL/GenBank/DDBJ databases">
        <title>Peredibacter starrii A3.12.</title>
        <authorList>
            <person name="Mitchell R.J."/>
        </authorList>
    </citation>
    <scope>NUCLEOTIDE SEQUENCE [LARGE SCALE GENOMIC DNA]</scope>
    <source>
        <strain evidence="1 2">A3.12</strain>
    </source>
</reference>
<dbReference type="RefSeq" id="WP_321391425.1">
    <property type="nucleotide sequence ID" value="NZ_CP139487.1"/>
</dbReference>
<dbReference type="Pfam" id="PF12244">
    <property type="entry name" value="DUF3606"/>
    <property type="match status" value="1"/>
</dbReference>
<dbReference type="InterPro" id="IPR022037">
    <property type="entry name" value="DUF3606"/>
</dbReference>
<accession>A0AAX4HL19</accession>
<dbReference type="EMBL" id="CP139487">
    <property type="protein sequence ID" value="WPU63872.1"/>
    <property type="molecule type" value="Genomic_DNA"/>
</dbReference>
<organism evidence="1 2">
    <name type="scientific">Peredibacter starrii</name>
    <dbReference type="NCBI Taxonomy" id="28202"/>
    <lineage>
        <taxon>Bacteria</taxon>
        <taxon>Pseudomonadati</taxon>
        <taxon>Bdellovibrionota</taxon>
        <taxon>Bacteriovoracia</taxon>
        <taxon>Bacteriovoracales</taxon>
        <taxon>Bacteriovoracaceae</taxon>
        <taxon>Peredibacter</taxon>
    </lineage>
</organism>
<name>A0AAX4HL19_9BACT</name>
<keyword evidence="2" id="KW-1185">Reference proteome</keyword>
<gene>
    <name evidence="1" type="ORF">SOO65_14350</name>
</gene>
<protein>
    <submittedName>
        <fullName evidence="1">DUF3606 domain-containing protein</fullName>
    </submittedName>
</protein>
<evidence type="ECO:0000313" key="1">
    <source>
        <dbReference type="EMBL" id="WPU63872.1"/>
    </source>
</evidence>
<dbReference type="Proteomes" id="UP001324634">
    <property type="component" value="Chromosome"/>
</dbReference>
<proteinExistence type="predicted"/>
<dbReference type="KEGG" id="psti:SOO65_14350"/>
<sequence length="59" mass="6877">MSDDKSQRRPQDSQRINLSEDYEVSYWTKELGVSREHLEKIVKKVGPMVSAVKKEIGNR</sequence>